<organism evidence="2 3">
    <name type="scientific">Pseudomonas coronafaciens pv. striafaciens</name>
    <dbReference type="NCBI Taxonomy" id="235276"/>
    <lineage>
        <taxon>Bacteria</taxon>
        <taxon>Pseudomonadati</taxon>
        <taxon>Pseudomonadota</taxon>
        <taxon>Gammaproteobacteria</taxon>
        <taxon>Pseudomonadales</taxon>
        <taxon>Pseudomonadaceae</taxon>
        <taxon>Pseudomonas</taxon>
        <taxon>Pseudomonas coronafaciens</taxon>
    </lineage>
</organism>
<evidence type="ECO:0000313" key="2">
    <source>
        <dbReference type="EMBL" id="RMR91549.1"/>
    </source>
</evidence>
<evidence type="ECO:0000259" key="1">
    <source>
        <dbReference type="Pfam" id="PF13643"/>
    </source>
</evidence>
<sequence length="300" mass="33725">MPNKTFKNPCSNCKTKTNHTVYCEHVEEGDPSEYHYISRHQIVKCSGCDKLSFRKIYIDYENAWPTGDDDWETPTDIDIYPPISVAKIEHIFLPTIVGSIYSETCNAYSQDSLTLAGIGLRTTLEAICNDQNIPGKELSTRITNLATKGLISKKDSTRLHAIRFMGNDAAHDIKKPNKKNLDAALIIVEHLLTTVYILDLETSGLDGVIEEYDAFEKILTKKLSSFEVGDTFPISKFFGKDIRKINGSTKKFETELNKKIAKKEFNLLVMGPKAKFQGSKDELQHYTLPTPAPIAKPTTK</sequence>
<dbReference type="Pfam" id="PF13643">
    <property type="entry name" value="DUF4145"/>
    <property type="match status" value="1"/>
</dbReference>
<dbReference type="AlphaFoldDB" id="A0A3M4YT06"/>
<proteinExistence type="predicted"/>
<feature type="domain" description="DUF4145" evidence="1">
    <location>
        <begin position="109"/>
        <end position="188"/>
    </location>
</feature>
<name>A0A3M4YT06_9PSED</name>
<dbReference type="EMBL" id="RBSD01000032">
    <property type="protein sequence ID" value="RMR91549.1"/>
    <property type="molecule type" value="Genomic_DNA"/>
</dbReference>
<dbReference type="InterPro" id="IPR025285">
    <property type="entry name" value="DUF4145"/>
</dbReference>
<dbReference type="Proteomes" id="UP000268004">
    <property type="component" value="Unassembled WGS sequence"/>
</dbReference>
<gene>
    <name evidence="2" type="ORF">ALP78_05389</name>
</gene>
<comment type="caution">
    <text evidence="2">The sequence shown here is derived from an EMBL/GenBank/DDBJ whole genome shotgun (WGS) entry which is preliminary data.</text>
</comment>
<reference evidence="2 3" key="1">
    <citation type="submission" date="2018-08" db="EMBL/GenBank/DDBJ databases">
        <title>Recombination of ecologically and evolutionarily significant loci maintains genetic cohesion in the Pseudomonas syringae species complex.</title>
        <authorList>
            <person name="Dillon M."/>
            <person name="Thakur S."/>
            <person name="Almeida R.N.D."/>
            <person name="Weir B.S."/>
            <person name="Guttman D.S."/>
        </authorList>
    </citation>
    <scope>NUCLEOTIDE SEQUENCE [LARGE SCALE GENOMIC DNA]</scope>
    <source>
        <strain evidence="2 3">ICMP 4996</strain>
    </source>
</reference>
<accession>A0A3M4YT06</accession>
<evidence type="ECO:0000313" key="3">
    <source>
        <dbReference type="Proteomes" id="UP000268004"/>
    </source>
</evidence>
<dbReference type="RefSeq" id="WP_122335416.1">
    <property type="nucleotide sequence ID" value="NZ_RBSD01000032.1"/>
</dbReference>
<protein>
    <recommendedName>
        <fullName evidence="1">DUF4145 domain-containing protein</fullName>
    </recommendedName>
</protein>